<dbReference type="Proteomes" id="UP000823914">
    <property type="component" value="Unassembled WGS sequence"/>
</dbReference>
<dbReference type="EMBL" id="JAHLFV010000216">
    <property type="protein sequence ID" value="MBU3850770.1"/>
    <property type="molecule type" value="Genomic_DNA"/>
</dbReference>
<keyword evidence="1" id="KW-0732">Signal</keyword>
<dbReference type="PROSITE" id="PS51257">
    <property type="entry name" value="PROKAR_LIPOPROTEIN"/>
    <property type="match status" value="1"/>
</dbReference>
<comment type="caution">
    <text evidence="3">The sequence shown here is derived from an EMBL/GenBank/DDBJ whole genome shotgun (WGS) entry which is preliminary data.</text>
</comment>
<gene>
    <name evidence="3" type="ORF">IAA16_09410</name>
</gene>
<reference evidence="3" key="1">
    <citation type="journal article" date="2021" name="PeerJ">
        <title>Extensive microbial diversity within the chicken gut microbiome revealed by metagenomics and culture.</title>
        <authorList>
            <person name="Gilroy R."/>
            <person name="Ravi A."/>
            <person name="Getino M."/>
            <person name="Pursley I."/>
            <person name="Horton D.L."/>
            <person name="Alikhan N.F."/>
            <person name="Baker D."/>
            <person name="Gharbi K."/>
            <person name="Hall N."/>
            <person name="Watson M."/>
            <person name="Adriaenssens E.M."/>
            <person name="Foster-Nyarko E."/>
            <person name="Jarju S."/>
            <person name="Secka A."/>
            <person name="Antonio M."/>
            <person name="Oren A."/>
            <person name="Chaudhuri R.R."/>
            <person name="La Ragione R."/>
            <person name="Hildebrand F."/>
            <person name="Pallen M.J."/>
        </authorList>
    </citation>
    <scope>NUCLEOTIDE SEQUENCE</scope>
    <source>
        <strain evidence="3">Gambia15-2214</strain>
    </source>
</reference>
<evidence type="ECO:0000313" key="3">
    <source>
        <dbReference type="EMBL" id="MBU3850770.1"/>
    </source>
</evidence>
<proteinExistence type="predicted"/>
<name>A0A9E2L444_9SPIR</name>
<dbReference type="SMART" id="SM00450">
    <property type="entry name" value="RHOD"/>
    <property type="match status" value="1"/>
</dbReference>
<accession>A0A9E2L444</accession>
<dbReference type="InterPro" id="IPR001763">
    <property type="entry name" value="Rhodanese-like_dom"/>
</dbReference>
<dbReference type="Gene3D" id="3.40.250.10">
    <property type="entry name" value="Rhodanese-like domain"/>
    <property type="match status" value="1"/>
</dbReference>
<feature type="domain" description="Rhodanese" evidence="2">
    <location>
        <begin position="60"/>
        <end position="192"/>
    </location>
</feature>
<dbReference type="AlphaFoldDB" id="A0A9E2L444"/>
<feature type="signal peptide" evidence="1">
    <location>
        <begin position="1"/>
        <end position="21"/>
    </location>
</feature>
<dbReference type="InterPro" id="IPR036873">
    <property type="entry name" value="Rhodanese-like_dom_sf"/>
</dbReference>
<protein>
    <recommendedName>
        <fullName evidence="2">Rhodanese domain-containing protein</fullName>
    </recommendedName>
</protein>
<feature type="chain" id="PRO_5039490287" description="Rhodanese domain-containing protein" evidence="1">
    <location>
        <begin position="22"/>
        <end position="216"/>
    </location>
</feature>
<evidence type="ECO:0000313" key="4">
    <source>
        <dbReference type="Proteomes" id="UP000823914"/>
    </source>
</evidence>
<dbReference type="SUPFAM" id="SSF52821">
    <property type="entry name" value="Rhodanese/Cell cycle control phosphatase"/>
    <property type="match status" value="1"/>
</dbReference>
<sequence>MKKIIILLLIISSFSCTPKKAGVAEVVVPTITSLPPKTNPASTLMTDSVIKPYNLDYYLFLKDCIYIDLRSPREFYREGHVAGFINVPFYGYVADITMPTPSTSFFKMMDGSGSYLGDVGSFVPRYEYAEQWLLDTFPRNKNIVVLSTAGVEGAYFLNLLVQYGYNPEKLYNAGSFSNGMGEDIAYRLYEGAKYLVPPFELYDTIVEYTPTLDKEL</sequence>
<reference evidence="3" key="2">
    <citation type="submission" date="2021-04" db="EMBL/GenBank/DDBJ databases">
        <authorList>
            <person name="Gilroy R."/>
        </authorList>
    </citation>
    <scope>NUCLEOTIDE SEQUENCE</scope>
    <source>
        <strain evidence="3">Gambia15-2214</strain>
    </source>
</reference>
<organism evidence="3 4">
    <name type="scientific">Candidatus Treponema excrementipullorum</name>
    <dbReference type="NCBI Taxonomy" id="2838768"/>
    <lineage>
        <taxon>Bacteria</taxon>
        <taxon>Pseudomonadati</taxon>
        <taxon>Spirochaetota</taxon>
        <taxon>Spirochaetia</taxon>
        <taxon>Spirochaetales</taxon>
        <taxon>Treponemataceae</taxon>
        <taxon>Treponema</taxon>
    </lineage>
</organism>
<evidence type="ECO:0000256" key="1">
    <source>
        <dbReference type="SAM" id="SignalP"/>
    </source>
</evidence>
<dbReference type="PROSITE" id="PS50206">
    <property type="entry name" value="RHODANESE_3"/>
    <property type="match status" value="1"/>
</dbReference>
<evidence type="ECO:0000259" key="2">
    <source>
        <dbReference type="PROSITE" id="PS50206"/>
    </source>
</evidence>